<name>A0A450SIM6_9GAMM</name>
<gene>
    <name evidence="1" type="ORF">BECKDK2373B_GA0170837_104125</name>
</gene>
<dbReference type="EMBL" id="CAADEX010000041">
    <property type="protein sequence ID" value="VFJ53215.1"/>
    <property type="molecule type" value="Genomic_DNA"/>
</dbReference>
<protein>
    <submittedName>
        <fullName evidence="1">Uncharacterized protein</fullName>
    </submittedName>
</protein>
<accession>A0A450SIM6</accession>
<organism evidence="1">
    <name type="scientific">Candidatus Kentrum sp. DK</name>
    <dbReference type="NCBI Taxonomy" id="2126562"/>
    <lineage>
        <taxon>Bacteria</taxon>
        <taxon>Pseudomonadati</taxon>
        <taxon>Pseudomonadota</taxon>
        <taxon>Gammaproteobacteria</taxon>
        <taxon>Candidatus Kentrum</taxon>
    </lineage>
</organism>
<evidence type="ECO:0000313" key="1">
    <source>
        <dbReference type="EMBL" id="VFJ53215.1"/>
    </source>
</evidence>
<dbReference type="AlphaFoldDB" id="A0A450SIM6"/>
<sequence length="109" mass="12113">MNRPYDGTGYNQYPMKMIRHHHPLVQLDFLADCGGPPPFLGNDFAGMVQPHLPVQDFPEQAFPVLCANGQEIRPRLGIIISLQPDGAAVMCFRVVRPMGHGLCCRVRGD</sequence>
<proteinExistence type="predicted"/>
<reference evidence="1" key="1">
    <citation type="submission" date="2019-02" db="EMBL/GenBank/DDBJ databases">
        <authorList>
            <person name="Gruber-Vodicka R. H."/>
            <person name="Seah K. B. B."/>
        </authorList>
    </citation>
    <scope>NUCLEOTIDE SEQUENCE</scope>
    <source>
        <strain evidence="1">BECK_DK47</strain>
    </source>
</reference>